<reference evidence="2" key="2">
    <citation type="journal article" date="2015" name="Data Brief">
        <title>Shoot transcriptome of the giant reed, Arundo donax.</title>
        <authorList>
            <person name="Barrero R.A."/>
            <person name="Guerrero F.D."/>
            <person name="Moolhuijzen P."/>
            <person name="Goolsby J.A."/>
            <person name="Tidwell J."/>
            <person name="Bellgard S.E."/>
            <person name="Bellgard M.I."/>
        </authorList>
    </citation>
    <scope>NUCLEOTIDE SEQUENCE</scope>
    <source>
        <tissue evidence="2">Shoot tissue taken approximately 20 cm above the soil surface</tissue>
    </source>
</reference>
<sequence length="66" mass="6994">MVIVADVYDLLALTTFGVPRHFQAAAHCGGNHSEESARGRAGSKGHEGECLEHRGDSGRSSPSFLL</sequence>
<evidence type="ECO:0000313" key="2">
    <source>
        <dbReference type="EMBL" id="JAD45700.1"/>
    </source>
</evidence>
<protein>
    <submittedName>
        <fullName evidence="2">Uncharacterized protein</fullName>
    </submittedName>
</protein>
<organism evidence="2">
    <name type="scientific">Arundo donax</name>
    <name type="common">Giant reed</name>
    <name type="synonym">Donax arundinaceus</name>
    <dbReference type="NCBI Taxonomy" id="35708"/>
    <lineage>
        <taxon>Eukaryota</taxon>
        <taxon>Viridiplantae</taxon>
        <taxon>Streptophyta</taxon>
        <taxon>Embryophyta</taxon>
        <taxon>Tracheophyta</taxon>
        <taxon>Spermatophyta</taxon>
        <taxon>Magnoliopsida</taxon>
        <taxon>Liliopsida</taxon>
        <taxon>Poales</taxon>
        <taxon>Poaceae</taxon>
        <taxon>PACMAD clade</taxon>
        <taxon>Arundinoideae</taxon>
        <taxon>Arundineae</taxon>
        <taxon>Arundo</taxon>
    </lineage>
</organism>
<evidence type="ECO:0000256" key="1">
    <source>
        <dbReference type="SAM" id="MobiDB-lite"/>
    </source>
</evidence>
<feature type="region of interest" description="Disordered" evidence="1">
    <location>
        <begin position="27"/>
        <end position="66"/>
    </location>
</feature>
<dbReference type="AlphaFoldDB" id="A0A0A9A9N8"/>
<proteinExistence type="predicted"/>
<name>A0A0A9A9N8_ARUDO</name>
<feature type="compositionally biased region" description="Basic and acidic residues" evidence="1">
    <location>
        <begin position="32"/>
        <end position="57"/>
    </location>
</feature>
<accession>A0A0A9A9N8</accession>
<reference evidence="2" key="1">
    <citation type="submission" date="2014-09" db="EMBL/GenBank/DDBJ databases">
        <authorList>
            <person name="Magalhaes I.L.F."/>
            <person name="Oliveira U."/>
            <person name="Santos F.R."/>
            <person name="Vidigal T.H.D.A."/>
            <person name="Brescovit A.D."/>
            <person name="Santos A.J."/>
        </authorList>
    </citation>
    <scope>NUCLEOTIDE SEQUENCE</scope>
    <source>
        <tissue evidence="2">Shoot tissue taken approximately 20 cm above the soil surface</tissue>
    </source>
</reference>
<dbReference type="EMBL" id="GBRH01252195">
    <property type="protein sequence ID" value="JAD45700.1"/>
    <property type="molecule type" value="Transcribed_RNA"/>
</dbReference>